<dbReference type="RefSeq" id="WP_139193931.1">
    <property type="nucleotide sequence ID" value="NZ_LGHU01000024.1"/>
</dbReference>
<dbReference type="GO" id="GO:0005509">
    <property type="term" value="F:calcium ion binding"/>
    <property type="evidence" value="ECO:0007669"/>
    <property type="project" value="InterPro"/>
</dbReference>
<sequence length="2271" mass="227088">MPFNLNWSTVGTNGTYSLANGADTVGVTVATTTNINGQTATASTNGSPAAPALWVQGINEPITTTMTFTAPVANFSFEVYDIDFQAGGWDDRLTVLVTDAQGNVQAVNFGDLLADPYHSSTGNQLDADGSFNGGVETIGAEDSVAITIAGPVSRIQFVFDNGESFATSGMFGVGNMTFDRAALDYVVEGTAGADVINDAYLLDPDGDRVNGNDALNGSNDDVIFGFAGNDSLSGGAGNDSIDAGDDNDTVNGGTGNDTIYGGAGADSLFGNDGADLQYGGAGADYVDGDAGNDTLYGDAGNDTLIGDGGNDQLFGGTGDDQIFDSGGNNFADGGDGNDQIFLGTGNDTILGGAGNDNMGGAGGDDRFVMANGFGRDTITGGETGETVGDTLDLSGVTTGLTVNLSNANAETGTVSDGTFTAGFTEIENIVLGAGADTLVLANGSGADRVTGFAAPTLTAGGTYTGVDVLNVAGLNDASGNPVNVNDVVVTSVAGNAVLTFPNGESLTLVGVPAAAVSSPAQLAAMGIPMPDGIVYGTAGDDTIDAAYLGDNDGDRIDANDALLPGAGPNDDYVLAGAGNDSVVGGAGNDTLNGDAGNDTLIGDFEIDSDISVRSNPVAGPGGNDSLVGGAGDDSIYGGSGDDSLYGGDGNDSLLGGHGNDLLEGGVGNDELEGLYGDDTIYGGDGDDHVFGRDGADLIYGGDGADTLVGSIGIDTIYGGAGNDIIAGSQGSDLIYGGEGDDLVFIGVPAAGDIAYDNEGTVYLDEGNDFLDGGDATLQFEAYGGTGNDIINAGVGADTLFGGADSDQIYAGAGDDLITGDAGDDYMEGQAGDDKFNLADGFGRDTIVGGETDEVAGDTLDASAVTADIFLDLSAGDPANGEDGTLTVDPTGGAGSSPAVHYVRLFKPDAPISGFGVYPTGPIDFSAGEWFYVPVSDFDIALEDSQGIGGAGGNVDTSQTLITGFDGLSVAGAGLGAAGRAEYLDANGNPFFVGWVSSDYAGPTGIPGNTYLIVTDAASAEPGGAATATGFNDANGQFDYNSFTPPVHVANFSEIETVILGSGNDYVLGSAGRDVVFTGAGADTVNGGAGDDSFDLGIGDAANDTVVLADGFGNDTVSGFDAPIDNGDGTFTGRDMVEVSNLTSDGGTTPINTSDVVVTDTNGDGTGDAILIFPGGETITLIGVPAARLDTPAELEAIGIPSVARNYIVEGTAGADVIDGTYLGDPEGDRVDAGDNLAGNNDDVILAGAGDDRVNAAAGDDRIEAGTGNDIVMGGSGNDTAFGEAGNDQVAGGSGDDVLFGGDGADTLFGGSGSDTIEGDDGNDLIYGGGSDINPQNTVFWMNDSSANLLRIDTVEGVATTTIVGSTGVVLGDVGMAPDGSLYGVGLNATGGLYRIDTTTGASSFLGGFPAPLTFANSLSFDEDGQGYTATGSTIYRFDPSNPGGATPWWTNPEGGAAAGDYIFYGNKALISWGVCSQTRLVELTLDSNNSVLSSQNLGVLPRNSWGLTADAAGQIYVAASGSAGNAMYRLTLPETPISGGNGAIPTTVVPGSAAPAGLYYGATSNVESQIGAWTDVGDSLSGGAGNDTIYGMDGNDTINGGVGNDALYGGLDDDSIRGDAGDDTLYGGRGADTLEGGAGNDLLMGEFGDDLLRGDDGNDTLLGGDGADTLFGGAGNDSLSGGAGNDSIFGGEGNDSVDGGDGDDFINTRTSVGLGRPDQGYLGIYAADTDPNNDRDTVFGGAGNDTILTGDDNDSIFGGDGNDSIDVGFDNDTVFGGSGNDTVIGGEGNDSIEGGDGNDVLYGGLTLGELDVSSAPDANDLLPFNGLDTIRGGAGNDLIYGMDDADQLYGDTGNDTIFGGIDNDSLFGGAGADSLYGDDGDDRIETGGGDDVAYGGAGNDTIIGTGTGLQALFGDEGNDTIVGAALAKSLVYGGDGNDDIMGGDLTDQLLGDDGDDTISGGGGDDFVLGDDGNDVLFGGDGADVVSGGRGADTLTGGDGADTLFGDDDRDVFFGGIGDVIEGGEGGDDFDTLDLRSLGGLAFTNVLFGGGNNEAGVVQVLDGSGAVTGSFAFSEIERVIPCFTPGTMVVTQKGECAVESLVPGDKVLTRDSGYQTLRWVRARDVSGAELAATPAFQPVCLAAGALGAGLPVRDMTVSPQHRFLMSGTRAEMLFGEHEVLVSALHLINDHSVLRVSVPHVTYIHLMFDQHEIIRADGVWTESFQPGDMTSASMDHAQRAEVFALFPALEAGADYPAARPSLRGFEAKALLGV</sequence>
<accession>A0A1H8D140</accession>
<dbReference type="InterPro" id="IPR050557">
    <property type="entry name" value="RTX_toxin/Mannuronan_C5-epim"/>
</dbReference>
<dbReference type="EMBL" id="FOCO01000006">
    <property type="protein sequence ID" value="SEN00935.1"/>
    <property type="molecule type" value="Genomic_DNA"/>
</dbReference>
<dbReference type="InterPro" id="IPR028992">
    <property type="entry name" value="Hedgehog/Intein_dom"/>
</dbReference>
<comment type="subcellular location">
    <subcellularLocation>
        <location evidence="1">Secreted</location>
    </subcellularLocation>
</comment>
<dbReference type="GO" id="GO:0005576">
    <property type="term" value="C:extracellular region"/>
    <property type="evidence" value="ECO:0007669"/>
    <property type="project" value="UniProtKB-SubCell"/>
</dbReference>
<dbReference type="SUPFAM" id="SSF51120">
    <property type="entry name" value="beta-Roll"/>
    <property type="match status" value="12"/>
</dbReference>
<dbReference type="PROSITE" id="PS00330">
    <property type="entry name" value="HEMOLYSIN_CALCIUM"/>
    <property type="match status" value="12"/>
</dbReference>
<organism evidence="5 6">
    <name type="scientific">Pseudorhodobacter antarcticus</name>
    <dbReference type="NCBI Taxonomy" id="1077947"/>
    <lineage>
        <taxon>Bacteria</taxon>
        <taxon>Pseudomonadati</taxon>
        <taxon>Pseudomonadota</taxon>
        <taxon>Alphaproteobacteria</taxon>
        <taxon>Rhodobacterales</taxon>
        <taxon>Paracoccaceae</taxon>
        <taxon>Pseudorhodobacter</taxon>
    </lineage>
</organism>
<name>A0A1H8D140_9RHOB</name>
<dbReference type="Gene3D" id="2.170.16.10">
    <property type="entry name" value="Hedgehog/Intein (Hint) domain"/>
    <property type="match status" value="1"/>
</dbReference>
<dbReference type="Gene3D" id="2.150.10.10">
    <property type="entry name" value="Serralysin-like metalloprotease, C-terminal"/>
    <property type="match status" value="16"/>
</dbReference>
<dbReference type="PANTHER" id="PTHR38340">
    <property type="entry name" value="S-LAYER PROTEIN"/>
    <property type="match status" value="1"/>
</dbReference>
<dbReference type="PANTHER" id="PTHR38340:SF1">
    <property type="entry name" value="S-LAYER PROTEIN"/>
    <property type="match status" value="1"/>
</dbReference>
<evidence type="ECO:0000256" key="2">
    <source>
        <dbReference type="ARBA" id="ARBA00022525"/>
    </source>
</evidence>
<feature type="region of interest" description="Disordered" evidence="3">
    <location>
        <begin position="612"/>
        <end position="633"/>
    </location>
</feature>
<dbReference type="STRING" id="1077947.SAMN05216227_100630"/>
<reference evidence="5 6" key="1">
    <citation type="submission" date="2016-10" db="EMBL/GenBank/DDBJ databases">
        <authorList>
            <person name="de Groot N.N."/>
        </authorList>
    </citation>
    <scope>NUCLEOTIDE SEQUENCE [LARGE SCALE GENOMIC DNA]</scope>
    <source>
        <strain evidence="5 6">CGMCC 1.10836</strain>
    </source>
</reference>
<dbReference type="Pfam" id="PF00353">
    <property type="entry name" value="HemolysinCabind"/>
    <property type="match status" value="21"/>
</dbReference>
<evidence type="ECO:0000256" key="1">
    <source>
        <dbReference type="ARBA" id="ARBA00004613"/>
    </source>
</evidence>
<keyword evidence="2" id="KW-0964">Secreted</keyword>
<feature type="domain" description="Hedgehog/Intein (Hint)" evidence="4">
    <location>
        <begin position="2080"/>
        <end position="2226"/>
    </location>
</feature>
<keyword evidence="6" id="KW-1185">Reference proteome</keyword>
<proteinExistence type="predicted"/>
<dbReference type="GO" id="GO:0016539">
    <property type="term" value="P:intein-mediated protein splicing"/>
    <property type="evidence" value="ECO:0007669"/>
    <property type="project" value="InterPro"/>
</dbReference>
<evidence type="ECO:0000313" key="5">
    <source>
        <dbReference type="EMBL" id="SEN00935.1"/>
    </source>
</evidence>
<dbReference type="SUPFAM" id="SSF51294">
    <property type="entry name" value="Hedgehog/intein (Hint) domain"/>
    <property type="match status" value="1"/>
</dbReference>
<gene>
    <name evidence="5" type="ORF">SAMN05216227_100630</name>
</gene>
<dbReference type="InterPro" id="IPR018511">
    <property type="entry name" value="Hemolysin-typ_Ca-bd_CS"/>
</dbReference>
<evidence type="ECO:0000259" key="4">
    <source>
        <dbReference type="Pfam" id="PF13403"/>
    </source>
</evidence>
<dbReference type="SUPFAM" id="SSF63829">
    <property type="entry name" value="Calcium-dependent phosphotriesterase"/>
    <property type="match status" value="1"/>
</dbReference>
<dbReference type="PRINTS" id="PR00313">
    <property type="entry name" value="CABNDNGRPT"/>
</dbReference>
<dbReference type="InterPro" id="IPR001343">
    <property type="entry name" value="Hemolysn_Ca-bd"/>
</dbReference>
<dbReference type="Proteomes" id="UP000183002">
    <property type="component" value="Unassembled WGS sequence"/>
</dbReference>
<dbReference type="OrthoDB" id="6305173at2"/>
<dbReference type="InterPro" id="IPR036844">
    <property type="entry name" value="Hint_dom_sf"/>
</dbReference>
<evidence type="ECO:0000313" key="6">
    <source>
        <dbReference type="Proteomes" id="UP000183002"/>
    </source>
</evidence>
<dbReference type="Pfam" id="PF13403">
    <property type="entry name" value="Hint_2"/>
    <property type="match status" value="1"/>
</dbReference>
<dbReference type="InterPro" id="IPR011049">
    <property type="entry name" value="Serralysin-like_metalloprot_C"/>
</dbReference>
<dbReference type="InterPro" id="IPR006141">
    <property type="entry name" value="Intein_N"/>
</dbReference>
<evidence type="ECO:0000256" key="3">
    <source>
        <dbReference type="SAM" id="MobiDB-lite"/>
    </source>
</evidence>
<protein>
    <submittedName>
        <fullName evidence="5">Ca2+-binding protein, RTX toxin-related</fullName>
    </submittedName>
</protein>
<dbReference type="PROSITE" id="PS50817">
    <property type="entry name" value="INTEIN_N_TER"/>
    <property type="match status" value="1"/>
</dbReference>